<name>A0A915C3C8_PARUN</name>
<organism evidence="1 2">
    <name type="scientific">Parascaris univalens</name>
    <name type="common">Nematode worm</name>
    <dbReference type="NCBI Taxonomy" id="6257"/>
    <lineage>
        <taxon>Eukaryota</taxon>
        <taxon>Metazoa</taxon>
        <taxon>Ecdysozoa</taxon>
        <taxon>Nematoda</taxon>
        <taxon>Chromadorea</taxon>
        <taxon>Rhabditida</taxon>
        <taxon>Spirurina</taxon>
        <taxon>Ascaridomorpha</taxon>
        <taxon>Ascaridoidea</taxon>
        <taxon>Ascarididae</taxon>
        <taxon>Parascaris</taxon>
    </lineage>
</organism>
<evidence type="ECO:0000313" key="2">
    <source>
        <dbReference type="WBParaSite" id="PgR084X_g037_t02"/>
    </source>
</evidence>
<dbReference type="AlphaFoldDB" id="A0A915C3C8"/>
<evidence type="ECO:0000313" key="1">
    <source>
        <dbReference type="Proteomes" id="UP000887569"/>
    </source>
</evidence>
<reference evidence="2" key="1">
    <citation type="submission" date="2022-11" db="UniProtKB">
        <authorList>
            <consortium name="WormBaseParasite"/>
        </authorList>
    </citation>
    <scope>IDENTIFICATION</scope>
</reference>
<accession>A0A915C3C8</accession>
<dbReference type="Proteomes" id="UP000887569">
    <property type="component" value="Unplaced"/>
</dbReference>
<proteinExistence type="predicted"/>
<protein>
    <submittedName>
        <fullName evidence="2">Uncharacterized protein</fullName>
    </submittedName>
</protein>
<sequence>SRSATPMTSHIILLIRHLYKNAAKMSLLSKNRECVEAAQKNATAASHVEEHSLHHLDEKCVHDLRLRLERIALAKFFRREHLSEMEKLTIAAVRQRQKLKCALFNDPLERGHKNGVHPPYLRVPYVDTTLVDRSS</sequence>
<dbReference type="WBParaSite" id="PgR084X_g037_t02">
    <property type="protein sequence ID" value="PgR084X_g037_t02"/>
    <property type="gene ID" value="PgR084X_g037"/>
</dbReference>
<keyword evidence="1" id="KW-1185">Reference proteome</keyword>